<organism evidence="8 9">
    <name type="scientific">Diplocloster agilis</name>
    <dbReference type="NCBI Taxonomy" id="2850323"/>
    <lineage>
        <taxon>Bacteria</taxon>
        <taxon>Bacillati</taxon>
        <taxon>Bacillota</taxon>
        <taxon>Clostridia</taxon>
        <taxon>Lachnospirales</taxon>
        <taxon>Lachnospiraceae</taxon>
        <taxon>Diplocloster</taxon>
    </lineage>
</organism>
<keyword evidence="5 7" id="KW-1133">Transmembrane helix</keyword>
<sequence length="447" mass="46357">MNNHLKFKTGASVFEVRGIPAMRQALPLALQHVVAMIVGCVTPAIIVAGVAIDKGTMTPSDKVVLVQAALLVAAVATLIQLFPIGKYIGSGLPVIMGVSFAYLASLQAIAGDFDVATIFGAQLVGGIVAVIVGIFIKWLRPLFPPLVAGTVVFTIGLSLYPTAINYMAGGQGSADYGSAKNWFVAIVTLILVVGLNHFGKGFFKLSSILIGILVGYVLAVCLGMVDFTAVSQADWFYIAKPMHFGIKFEVSTIISISILYIVNSVQAIGDLSATTAGGLDREPTDRELSGGIIGNGVASVIGAFFGGLPTATFSQNVGIVATTKVVNRCVLGLAAVIIFLAGSVPKFASVLTTIPQCVLGGATVSVFASITMTGIKLISQEPLNYRNTAIVGLAVALGMGITLVPEALALFPAWVTTIFGKSAVVVATIVAVLLNCIIPKEKPQEDS</sequence>
<keyword evidence="9" id="KW-1185">Reference proteome</keyword>
<evidence type="ECO:0000256" key="3">
    <source>
        <dbReference type="ARBA" id="ARBA00022448"/>
    </source>
</evidence>
<feature type="transmembrane region" description="Helical" evidence="7">
    <location>
        <begin position="87"/>
        <end position="104"/>
    </location>
</feature>
<comment type="caution">
    <text evidence="8">The sequence shown here is derived from an EMBL/GenBank/DDBJ whole genome shotgun (WGS) entry which is preliminary data.</text>
</comment>
<dbReference type="InterPro" id="IPR006042">
    <property type="entry name" value="Xan_ur_permease"/>
</dbReference>
<feature type="transmembrane region" description="Helical" evidence="7">
    <location>
        <begin position="418"/>
        <end position="438"/>
    </location>
</feature>
<evidence type="ECO:0000313" key="9">
    <source>
        <dbReference type="Proteomes" id="UP000712157"/>
    </source>
</evidence>
<evidence type="ECO:0000256" key="6">
    <source>
        <dbReference type="ARBA" id="ARBA00023136"/>
    </source>
</evidence>
<keyword evidence="3" id="KW-0813">Transport</keyword>
<feature type="transmembrane region" description="Helical" evidence="7">
    <location>
        <begin position="390"/>
        <end position="412"/>
    </location>
</feature>
<feature type="transmembrane region" description="Helical" evidence="7">
    <location>
        <begin position="325"/>
        <end position="344"/>
    </location>
</feature>
<feature type="transmembrane region" description="Helical" evidence="7">
    <location>
        <begin position="63"/>
        <end position="81"/>
    </location>
</feature>
<dbReference type="InterPro" id="IPR006043">
    <property type="entry name" value="NCS2"/>
</dbReference>
<proteinExistence type="inferred from homology"/>
<feature type="transmembrane region" description="Helical" evidence="7">
    <location>
        <begin position="288"/>
        <end position="313"/>
    </location>
</feature>
<keyword evidence="4 7" id="KW-0812">Transmembrane</keyword>
<evidence type="ECO:0000256" key="5">
    <source>
        <dbReference type="ARBA" id="ARBA00022989"/>
    </source>
</evidence>
<feature type="transmembrane region" description="Helical" evidence="7">
    <location>
        <begin position="29"/>
        <end position="51"/>
    </location>
</feature>
<keyword evidence="6 7" id="KW-0472">Membrane</keyword>
<accession>A0A949N9Z1</accession>
<dbReference type="GO" id="GO:0042907">
    <property type="term" value="F:xanthine transmembrane transporter activity"/>
    <property type="evidence" value="ECO:0007669"/>
    <property type="project" value="TreeGrafter"/>
</dbReference>
<name>A0A949N9Z1_9FIRM</name>
<evidence type="ECO:0000256" key="1">
    <source>
        <dbReference type="ARBA" id="ARBA00004141"/>
    </source>
</evidence>
<feature type="transmembrane region" description="Helical" evidence="7">
    <location>
        <begin position="116"/>
        <end position="136"/>
    </location>
</feature>
<protein>
    <submittedName>
        <fullName evidence="8">Purine permease</fullName>
    </submittedName>
</protein>
<dbReference type="NCBIfam" id="NF037981">
    <property type="entry name" value="NCS2_1"/>
    <property type="match status" value="1"/>
</dbReference>
<comment type="subcellular location">
    <subcellularLocation>
        <location evidence="1">Membrane</location>
        <topology evidence="1">Multi-pass membrane protein</topology>
    </subcellularLocation>
</comment>
<feature type="transmembrane region" description="Helical" evidence="7">
    <location>
        <begin position="181"/>
        <end position="199"/>
    </location>
</feature>
<evidence type="ECO:0000256" key="7">
    <source>
        <dbReference type="SAM" id="Phobius"/>
    </source>
</evidence>
<dbReference type="PANTHER" id="PTHR42810">
    <property type="entry name" value="PURINE PERMEASE C1399.01C-RELATED"/>
    <property type="match status" value="1"/>
</dbReference>
<feature type="transmembrane region" description="Helical" evidence="7">
    <location>
        <begin position="205"/>
        <end position="227"/>
    </location>
</feature>
<dbReference type="EMBL" id="JAHQCW010000006">
    <property type="protein sequence ID" value="MBU9735902.1"/>
    <property type="molecule type" value="Genomic_DNA"/>
</dbReference>
<evidence type="ECO:0000313" key="8">
    <source>
        <dbReference type="EMBL" id="MBU9735902.1"/>
    </source>
</evidence>
<dbReference type="RefSeq" id="WP_158342707.1">
    <property type="nucleotide sequence ID" value="NZ_JAHQCW010000006.1"/>
</dbReference>
<dbReference type="Proteomes" id="UP000712157">
    <property type="component" value="Unassembled WGS sequence"/>
</dbReference>
<reference evidence="8" key="1">
    <citation type="submission" date="2021-06" db="EMBL/GenBank/DDBJ databases">
        <title>Description of novel taxa of the family Lachnospiraceae.</title>
        <authorList>
            <person name="Chaplin A.V."/>
            <person name="Sokolova S.R."/>
            <person name="Pikina A.P."/>
            <person name="Korzhanova M."/>
            <person name="Belova V."/>
            <person name="Korostin D."/>
            <person name="Efimov B.A."/>
        </authorList>
    </citation>
    <scope>NUCLEOTIDE SEQUENCE</scope>
    <source>
        <strain evidence="8">ASD5720</strain>
    </source>
</reference>
<evidence type="ECO:0000256" key="4">
    <source>
        <dbReference type="ARBA" id="ARBA00022692"/>
    </source>
</evidence>
<dbReference type="Pfam" id="PF00860">
    <property type="entry name" value="Xan_ur_permease"/>
    <property type="match status" value="1"/>
</dbReference>
<dbReference type="NCBIfam" id="TIGR00801">
    <property type="entry name" value="ncs2"/>
    <property type="match status" value="1"/>
</dbReference>
<dbReference type="AlphaFoldDB" id="A0A949N9Z1"/>
<feature type="transmembrane region" description="Helical" evidence="7">
    <location>
        <begin position="350"/>
        <end position="378"/>
    </location>
</feature>
<evidence type="ECO:0000256" key="2">
    <source>
        <dbReference type="ARBA" id="ARBA00008821"/>
    </source>
</evidence>
<gene>
    <name evidence="8" type="ORF">KTH89_05090</name>
</gene>
<dbReference type="PANTHER" id="PTHR42810:SF2">
    <property type="entry name" value="PURINE PERMEASE C1399.01C-RELATED"/>
    <property type="match status" value="1"/>
</dbReference>
<comment type="similarity">
    <text evidence="2">Belongs to the nucleobase:cation symporter-2 (NCS2) (TC 2.A.40) family.</text>
</comment>
<dbReference type="GO" id="GO:0005886">
    <property type="term" value="C:plasma membrane"/>
    <property type="evidence" value="ECO:0007669"/>
    <property type="project" value="TreeGrafter"/>
</dbReference>
<feature type="transmembrane region" description="Helical" evidence="7">
    <location>
        <begin position="142"/>
        <end position="160"/>
    </location>
</feature>